<reference evidence="1" key="1">
    <citation type="journal article" date="2019" name="MBio">
        <title>Virus Genomes from Deep Sea Sediments Expand the Ocean Megavirome and Support Independent Origins of Viral Gigantism.</title>
        <authorList>
            <person name="Backstrom D."/>
            <person name="Yutin N."/>
            <person name="Jorgensen S.L."/>
            <person name="Dharamshi J."/>
            <person name="Homa F."/>
            <person name="Zaremba-Niedwiedzka K."/>
            <person name="Spang A."/>
            <person name="Wolf Y.I."/>
            <person name="Koonin E.V."/>
            <person name="Ettema T.J."/>
        </authorList>
    </citation>
    <scope>NUCLEOTIDE SEQUENCE</scope>
</reference>
<gene>
    <name evidence="1" type="ORF">LCMiAC02_00090</name>
</gene>
<organism evidence="1">
    <name type="scientific">Mimivirus LCMiAC02</name>
    <dbReference type="NCBI Taxonomy" id="2506609"/>
    <lineage>
        <taxon>Viruses</taxon>
        <taxon>Varidnaviria</taxon>
        <taxon>Bamfordvirae</taxon>
        <taxon>Nucleocytoviricota</taxon>
        <taxon>Megaviricetes</taxon>
        <taxon>Imitervirales</taxon>
        <taxon>Mimiviridae</taxon>
        <taxon>Klosneuvirinae</taxon>
    </lineage>
</organism>
<dbReference type="EMBL" id="MK500406">
    <property type="protein sequence ID" value="QBK88916.1"/>
    <property type="molecule type" value="Genomic_DNA"/>
</dbReference>
<accession>A0A481Z3E9</accession>
<sequence length="106" mass="12241">MDKYKYINYANDLMQNNDLQYDEYSASIESNESDSINNIFVGGGNNNSQNISKPSGGFPPIYLCDKDDVDIDFSDETKKKREYKTHKTAVSITEIMQRRRNVQPFI</sequence>
<proteinExistence type="predicted"/>
<protein>
    <submittedName>
        <fullName evidence="1">Uncharacterized protein</fullName>
    </submittedName>
</protein>
<evidence type="ECO:0000313" key="1">
    <source>
        <dbReference type="EMBL" id="QBK88916.1"/>
    </source>
</evidence>
<name>A0A481Z3E9_9VIRU</name>